<organism evidence="3 4">
    <name type="scientific">Kibdelosporangium banguiense</name>
    <dbReference type="NCBI Taxonomy" id="1365924"/>
    <lineage>
        <taxon>Bacteria</taxon>
        <taxon>Bacillati</taxon>
        <taxon>Actinomycetota</taxon>
        <taxon>Actinomycetes</taxon>
        <taxon>Pseudonocardiales</taxon>
        <taxon>Pseudonocardiaceae</taxon>
        <taxon>Kibdelosporangium</taxon>
    </lineage>
</organism>
<dbReference type="PANTHER" id="PTHR38133">
    <property type="entry name" value="SLR1429 PROTEIN"/>
    <property type="match status" value="1"/>
</dbReference>
<dbReference type="Proteomes" id="UP001519332">
    <property type="component" value="Unassembled WGS sequence"/>
</dbReference>
<evidence type="ECO:0000256" key="1">
    <source>
        <dbReference type="PROSITE-ProRule" id="PRU00325"/>
    </source>
</evidence>
<dbReference type="EMBL" id="JAGINW010000001">
    <property type="protein sequence ID" value="MBP2326181.1"/>
    <property type="molecule type" value="Genomic_DNA"/>
</dbReference>
<accession>A0ABS4TP55</accession>
<keyword evidence="1" id="KW-0479">Metal-binding</keyword>
<dbReference type="RefSeq" id="WP_245378484.1">
    <property type="nucleotide sequence ID" value="NZ_JAGINW010000001.1"/>
</dbReference>
<keyword evidence="4" id="KW-1185">Reference proteome</keyword>
<evidence type="ECO:0000313" key="3">
    <source>
        <dbReference type="EMBL" id="MBP2326181.1"/>
    </source>
</evidence>
<dbReference type="PANTHER" id="PTHR38133:SF1">
    <property type="entry name" value="SLR1429 PROTEIN"/>
    <property type="match status" value="1"/>
</dbReference>
<dbReference type="PROSITE" id="PS50966">
    <property type="entry name" value="ZF_SWIM"/>
    <property type="match status" value="1"/>
</dbReference>
<dbReference type="Pfam" id="PF04434">
    <property type="entry name" value="SWIM"/>
    <property type="match status" value="1"/>
</dbReference>
<proteinExistence type="predicted"/>
<evidence type="ECO:0000259" key="2">
    <source>
        <dbReference type="PROSITE" id="PS50966"/>
    </source>
</evidence>
<name>A0ABS4TP55_9PSEU</name>
<sequence length="399" mass="42854">MIDDERARGFRAFPAGPRTPGKFAKTWWGNAWIAAMEDTALDLAQLKKGRKYAYAGNVGPITVTPGKIFATVQDGDDYSEYQTVVLLSQLTGIEWSRFLDRVAAKAGHIATLLDGEMPRDLVEAADDAGISLLPGIGDLDPECDCPGWGHPCEHAAALSYQASWLLDADPFVLLLLRGLDREQLLEGLRGTSQDTLSGDPAATAYAAPVAALPEIATPATRKPLALTPLLAPHPSDVDPAALGLLAADAASRARDLLNGAQLSSMDPWTDAVRFAAAHPDCPVDRLASASGREDLPVAVQAWEQGGEAGLSTWDEAWSPPKAVLGRARTAVAEAIVDGVLDGSEEIKYWRNRCTIADRMQIRYGTDGRWYPYVRASDNWRPQGTPHADPVSVLIDLARG</sequence>
<comment type="caution">
    <text evidence="3">The sequence shown here is derived from an EMBL/GenBank/DDBJ whole genome shotgun (WGS) entry which is preliminary data.</text>
</comment>
<dbReference type="InterPro" id="IPR007527">
    <property type="entry name" value="Znf_SWIM"/>
</dbReference>
<keyword evidence="1" id="KW-0863">Zinc-finger</keyword>
<evidence type="ECO:0000313" key="4">
    <source>
        <dbReference type="Proteomes" id="UP001519332"/>
    </source>
</evidence>
<protein>
    <submittedName>
        <fullName evidence="3">Zn finger protein</fullName>
    </submittedName>
</protein>
<reference evidence="3 4" key="1">
    <citation type="submission" date="2021-03" db="EMBL/GenBank/DDBJ databases">
        <title>Sequencing the genomes of 1000 actinobacteria strains.</title>
        <authorList>
            <person name="Klenk H.-P."/>
        </authorList>
    </citation>
    <scope>NUCLEOTIDE SEQUENCE [LARGE SCALE GENOMIC DNA]</scope>
    <source>
        <strain evidence="3 4">DSM 46670</strain>
    </source>
</reference>
<feature type="domain" description="SWIM-type" evidence="2">
    <location>
        <begin position="128"/>
        <end position="163"/>
    </location>
</feature>
<keyword evidence="1" id="KW-0862">Zinc</keyword>
<gene>
    <name evidence="3" type="ORF">JOF56_006566</name>
</gene>